<dbReference type="Proteomes" id="UP000289784">
    <property type="component" value="Unassembled WGS sequence"/>
</dbReference>
<sequence>MSRITDLSDRALEQALELIHQAGSGLRTAGHSIKDAGSSAGHLLQTGAALGAVKTGTRVAGKFARRNPAAVAAAAVAGAGLIAYAVYRKRKKEQEGTIDGEVERLQRRERSNAARRARAPKKVAITPTDEG</sequence>
<protein>
    <submittedName>
        <fullName evidence="3">Uncharacterized protein</fullName>
    </submittedName>
</protein>
<proteinExistence type="predicted"/>
<dbReference type="EMBL" id="SAWZ01000004">
    <property type="protein sequence ID" value="RXR06076.1"/>
    <property type="molecule type" value="Genomic_DNA"/>
</dbReference>
<accession>A0A4Q1JVA1</accession>
<evidence type="ECO:0000313" key="3">
    <source>
        <dbReference type="EMBL" id="RXR06076.1"/>
    </source>
</evidence>
<feature type="compositionally biased region" description="Basic and acidic residues" evidence="1">
    <location>
        <begin position="101"/>
        <end position="112"/>
    </location>
</feature>
<keyword evidence="4" id="KW-1185">Reference proteome</keyword>
<keyword evidence="2" id="KW-0472">Membrane</keyword>
<feature type="region of interest" description="Disordered" evidence="1">
    <location>
        <begin position="98"/>
        <end position="131"/>
    </location>
</feature>
<comment type="caution">
    <text evidence="3">The sequence shown here is derived from an EMBL/GenBank/DDBJ whole genome shotgun (WGS) entry which is preliminary data.</text>
</comment>
<dbReference type="OrthoDB" id="6057745at2"/>
<evidence type="ECO:0000313" key="4">
    <source>
        <dbReference type="Proteomes" id="UP000289784"/>
    </source>
</evidence>
<evidence type="ECO:0000256" key="2">
    <source>
        <dbReference type="SAM" id="Phobius"/>
    </source>
</evidence>
<name>A0A4Q1JVA1_9GAMM</name>
<reference evidence="3 4" key="1">
    <citation type="submission" date="2019-01" db="EMBL/GenBank/DDBJ databases">
        <title>Pseudoxanthomonas composti sp. nov., isolated from compost.</title>
        <authorList>
            <person name="Yang G."/>
        </authorList>
    </citation>
    <scope>NUCLEOTIDE SEQUENCE [LARGE SCALE GENOMIC DNA]</scope>
    <source>
        <strain evidence="3 4">GSS15</strain>
    </source>
</reference>
<gene>
    <name evidence="3" type="ORF">EPA99_09545</name>
</gene>
<evidence type="ECO:0000256" key="1">
    <source>
        <dbReference type="SAM" id="MobiDB-lite"/>
    </source>
</evidence>
<organism evidence="3 4">
    <name type="scientific">Pseudoxanthomonas composti</name>
    <dbReference type="NCBI Taxonomy" id="2137479"/>
    <lineage>
        <taxon>Bacteria</taxon>
        <taxon>Pseudomonadati</taxon>
        <taxon>Pseudomonadota</taxon>
        <taxon>Gammaproteobacteria</taxon>
        <taxon>Lysobacterales</taxon>
        <taxon>Lysobacteraceae</taxon>
        <taxon>Pseudoxanthomonas</taxon>
    </lineage>
</organism>
<dbReference type="RefSeq" id="WP_129470988.1">
    <property type="nucleotide sequence ID" value="NZ_SAWZ01000004.1"/>
</dbReference>
<feature type="transmembrane region" description="Helical" evidence="2">
    <location>
        <begin position="69"/>
        <end position="87"/>
    </location>
</feature>
<keyword evidence="2" id="KW-1133">Transmembrane helix</keyword>
<dbReference type="AlphaFoldDB" id="A0A4Q1JVA1"/>
<keyword evidence="2" id="KW-0812">Transmembrane</keyword>